<reference evidence="1" key="1">
    <citation type="submission" date="2023-04" db="EMBL/GenBank/DDBJ databases">
        <title>Draft Genome sequencing of Naganishia species isolated from polar environments using Oxford Nanopore Technology.</title>
        <authorList>
            <person name="Leo P."/>
            <person name="Venkateswaran K."/>
        </authorList>
    </citation>
    <scope>NUCLEOTIDE SEQUENCE</scope>
    <source>
        <strain evidence="1">DBVPG 5303</strain>
    </source>
</reference>
<keyword evidence="2" id="KW-1185">Reference proteome</keyword>
<proteinExistence type="predicted"/>
<gene>
    <name evidence="1" type="ORF">QFC24_004709</name>
</gene>
<evidence type="ECO:0000313" key="1">
    <source>
        <dbReference type="EMBL" id="KAJ9121371.1"/>
    </source>
</evidence>
<organism evidence="1 2">
    <name type="scientific">Naganishia onofrii</name>
    <dbReference type="NCBI Taxonomy" id="1851511"/>
    <lineage>
        <taxon>Eukaryota</taxon>
        <taxon>Fungi</taxon>
        <taxon>Dikarya</taxon>
        <taxon>Basidiomycota</taxon>
        <taxon>Agaricomycotina</taxon>
        <taxon>Tremellomycetes</taxon>
        <taxon>Filobasidiales</taxon>
        <taxon>Filobasidiaceae</taxon>
        <taxon>Naganishia</taxon>
    </lineage>
</organism>
<dbReference type="EMBL" id="JASBWV010000017">
    <property type="protein sequence ID" value="KAJ9121371.1"/>
    <property type="molecule type" value="Genomic_DNA"/>
</dbReference>
<name>A0ACC2XCK3_9TREE</name>
<sequence length="839" mass="92034">MSTPPVFKQRKPRLTSTRTRDGPAAPTATQDVQDGEQEEEDESPMAAAFKRKKDSTSSRRKRTETGKGKLSFGDQDDEETSTPQPAFVPRKSTLSQNVSTLQKQATTRSFPTPFPTTTSTTNEPTNASPTPLASKPSTYNQSYLAALKASTPTRATLQREPGAVIAYDEDGDTSMPLDDEQGVEDTTAGIPDEAAIKSAIARRRRHAAHGVNPPTAAAAGTGDDYISLTADTSRLAVYDHSTSTSSGPHPESRLQRESDSEGEGDEQFAAFTGADERLGLRAGAGGGGGGNQEHARRMRREMRDALEDVDMDDGLVGGAAQGGEEVEDEERWEDEQVRRAGAGSAHRLRTPNEPLAKQTEATKREKERLDVQEREVRDEVERVEGKREWMMQFVGWVEMLGGFLEEKVPRLDKIEADELQHYRERKGMITTRRQGDDEDDVALFLGVAPASSDDTRIGNGDGEVQEVDEMGRTIGGHGNGPVGPYAGIRNGRRGARSARREARRLRSARGTIIPADDNDDNDGYSTDSTLSPADAEDYDTALHSLLSRAQDLDKDVKAEEFRDPAHPSGGVAYWFSEWRRREPEEYAQAFGGLGCVQAWEYWARKEMVGWEPSRSNTSVDSFKWFHALHAYSHPKPLAVQQTDAPMSDSGSDDAEEPPLAPEGDMAGAMVSGAVTRLVINAVEAGEYDPYSLKQTRRLVDLVDLVSDYTGKEGGKYKALLKAILAVFLEQTQTLSALISATLQSSAISPPAFDPASRSALKTFINRRLKLIKNMLAWRRYAPQEVGQLVGILLQQVVRPCLSRCWDSGGKELTEKVLQVVPETVMSGDMIAFFKPINRP</sequence>
<evidence type="ECO:0000313" key="2">
    <source>
        <dbReference type="Proteomes" id="UP001234202"/>
    </source>
</evidence>
<comment type="caution">
    <text evidence="1">The sequence shown here is derived from an EMBL/GenBank/DDBJ whole genome shotgun (WGS) entry which is preliminary data.</text>
</comment>
<dbReference type="Proteomes" id="UP001234202">
    <property type="component" value="Unassembled WGS sequence"/>
</dbReference>
<accession>A0ACC2XCK3</accession>
<protein>
    <submittedName>
        <fullName evidence="1">Uncharacterized protein</fullName>
    </submittedName>
</protein>